<sequence length="89" mass="9838">MLDFDAPVSRMRAGNCTEINVAIVPINISDHIPGNRRIAPGRPGTYGAMTMHLSYFDLFLAFIGLSFGVPSALPRVFFRIDDTPRRKAS</sequence>
<evidence type="ECO:0000256" key="1">
    <source>
        <dbReference type="SAM" id="Phobius"/>
    </source>
</evidence>
<feature type="transmembrane region" description="Helical" evidence="1">
    <location>
        <begin position="58"/>
        <end position="78"/>
    </location>
</feature>
<protein>
    <submittedName>
        <fullName evidence="2">Uncharacterized protein</fullName>
    </submittedName>
</protein>
<dbReference type="EMBL" id="JAATTO010000022">
    <property type="protein sequence ID" value="MBC9979886.1"/>
    <property type="molecule type" value="Genomic_DNA"/>
</dbReference>
<organism evidence="2 3">
    <name type="scientific">Bradyrhizobium campsiandrae</name>
    <dbReference type="NCBI Taxonomy" id="1729892"/>
    <lineage>
        <taxon>Bacteria</taxon>
        <taxon>Pseudomonadati</taxon>
        <taxon>Pseudomonadota</taxon>
        <taxon>Alphaproteobacteria</taxon>
        <taxon>Hyphomicrobiales</taxon>
        <taxon>Nitrobacteraceae</taxon>
        <taxon>Bradyrhizobium</taxon>
    </lineage>
</organism>
<proteinExistence type="predicted"/>
<keyword evidence="1" id="KW-0812">Transmembrane</keyword>
<accession>A0ABR7U779</accession>
<keyword evidence="3" id="KW-1185">Reference proteome</keyword>
<name>A0ABR7U779_9BRAD</name>
<keyword evidence="1" id="KW-1133">Transmembrane helix</keyword>
<keyword evidence="1" id="KW-0472">Membrane</keyword>
<dbReference type="Proteomes" id="UP000639516">
    <property type="component" value="Unassembled WGS sequence"/>
</dbReference>
<evidence type="ECO:0000313" key="2">
    <source>
        <dbReference type="EMBL" id="MBC9979886.1"/>
    </source>
</evidence>
<dbReference type="RefSeq" id="WP_188096894.1">
    <property type="nucleotide sequence ID" value="NZ_JAANIH010000004.1"/>
</dbReference>
<evidence type="ECO:0000313" key="3">
    <source>
        <dbReference type="Proteomes" id="UP000639516"/>
    </source>
</evidence>
<gene>
    <name evidence="2" type="ORF">HA482_16925</name>
</gene>
<comment type="caution">
    <text evidence="2">The sequence shown here is derived from an EMBL/GenBank/DDBJ whole genome shotgun (WGS) entry which is preliminary data.</text>
</comment>
<reference evidence="2 3" key="1">
    <citation type="journal article" date="2020" name="Arch. Microbiol.">
        <title>Bradyrhizobium campsiandrae sp. nov., a nitrogen-fixing bacterial strain isolated from a native leguminous tree from the Amazon adapted to flooded conditions.</title>
        <authorList>
            <person name="Cabral Michel D."/>
            <person name="Martins da Costa E."/>
            <person name="Azarias Guimaraes A."/>
            <person name="Soares de Carvalho T."/>
            <person name="Santos de Castro Caputo P."/>
            <person name="Willems A."/>
            <person name="de Souza Moreira F.M."/>
        </authorList>
    </citation>
    <scope>NUCLEOTIDE SEQUENCE [LARGE SCALE GENOMIC DNA]</scope>
    <source>
        <strain evidence="3">INPA 384B</strain>
    </source>
</reference>